<proteinExistence type="predicted"/>
<reference evidence="2 3" key="1">
    <citation type="submission" date="2020-04" db="EMBL/GenBank/DDBJ databases">
        <authorList>
            <person name="Basu S."/>
            <person name="Maruthanayagam V."/>
            <person name="Chakraborty S."/>
            <person name="Pramanik A."/>
            <person name="Mukherjee J."/>
            <person name="Brink B."/>
        </authorList>
    </citation>
    <scope>NUCLEOTIDE SEQUENCE [LARGE SCALE GENOMIC DNA]</scope>
    <source>
        <strain evidence="2 3">AP17</strain>
    </source>
</reference>
<keyword evidence="3" id="KW-1185">Reference proteome</keyword>
<feature type="compositionally biased region" description="Polar residues" evidence="1">
    <location>
        <begin position="107"/>
        <end position="119"/>
    </location>
</feature>
<organism evidence="2 3">
    <name type="scientific">Oxynema aestuarii AP17</name>
    <dbReference type="NCBI Taxonomy" id="2064643"/>
    <lineage>
        <taxon>Bacteria</taxon>
        <taxon>Bacillati</taxon>
        <taxon>Cyanobacteriota</taxon>
        <taxon>Cyanophyceae</taxon>
        <taxon>Oscillatoriophycideae</taxon>
        <taxon>Oscillatoriales</taxon>
        <taxon>Oscillatoriaceae</taxon>
        <taxon>Oxynema</taxon>
        <taxon>Oxynema aestuarii</taxon>
    </lineage>
</organism>
<dbReference type="RefSeq" id="WP_168569363.1">
    <property type="nucleotide sequence ID" value="NZ_CP051167.1"/>
</dbReference>
<sequence length="158" mass="17029">MSNTNTTNQPYATLLDESLENVQSILTEFAKSQEFLAKIETAFGNDYDANGLAVIQQQWSNGDFASLPQIEILTGSQLSGANAAYAGENNTIYFSQDFLNKPRFQPRSRSPTTPKSIGATTAYGKAPTTKNQISVEGSVPCLPQPTAIGLQEDGIKGF</sequence>
<protein>
    <submittedName>
        <fullName evidence="2">Uncharacterized protein</fullName>
    </submittedName>
</protein>
<gene>
    <name evidence="2" type="ORF">HCG48_11985</name>
</gene>
<evidence type="ECO:0000313" key="2">
    <source>
        <dbReference type="EMBL" id="QIZ71209.1"/>
    </source>
</evidence>
<evidence type="ECO:0000256" key="1">
    <source>
        <dbReference type="SAM" id="MobiDB-lite"/>
    </source>
</evidence>
<feature type="region of interest" description="Disordered" evidence="1">
    <location>
        <begin position="103"/>
        <end position="123"/>
    </location>
</feature>
<dbReference type="KEGG" id="oxy:HCG48_11985"/>
<name>A0A6H1U0R5_9CYAN</name>
<dbReference type="EMBL" id="CP051167">
    <property type="protein sequence ID" value="QIZ71209.1"/>
    <property type="molecule type" value="Genomic_DNA"/>
</dbReference>
<evidence type="ECO:0000313" key="3">
    <source>
        <dbReference type="Proteomes" id="UP000500857"/>
    </source>
</evidence>
<accession>A0A6H1U0R5</accession>
<dbReference type="Proteomes" id="UP000500857">
    <property type="component" value="Chromosome"/>
</dbReference>
<dbReference type="AlphaFoldDB" id="A0A6H1U0R5"/>